<dbReference type="InterPro" id="IPR000362">
    <property type="entry name" value="Fumarate_lyase_fam"/>
</dbReference>
<name>A0A8J2YFW6_9BACL</name>
<comment type="pathway">
    <text evidence="1 6">Amino-acid biosynthesis; L-arginine biosynthesis; L-arginine from L-ornithine and carbamoyl phosphate: step 3/3.</text>
</comment>
<keyword evidence="5 6" id="KW-0456">Lyase</keyword>
<evidence type="ECO:0000313" key="9">
    <source>
        <dbReference type="EMBL" id="GGE30888.1"/>
    </source>
</evidence>
<keyword evidence="10" id="KW-1185">Reference proteome</keyword>
<evidence type="ECO:0000259" key="7">
    <source>
        <dbReference type="Pfam" id="PF00206"/>
    </source>
</evidence>
<dbReference type="GO" id="GO:0004056">
    <property type="term" value="F:argininosuccinate lyase activity"/>
    <property type="evidence" value="ECO:0007669"/>
    <property type="project" value="UniProtKB-UniRule"/>
</dbReference>
<reference evidence="9" key="2">
    <citation type="submission" date="2020-09" db="EMBL/GenBank/DDBJ databases">
        <authorList>
            <person name="Sun Q."/>
            <person name="Zhou Y."/>
        </authorList>
    </citation>
    <scope>NUCLEOTIDE SEQUENCE</scope>
    <source>
        <strain evidence="9">CGMCC 1.15371</strain>
    </source>
</reference>
<evidence type="ECO:0000259" key="8">
    <source>
        <dbReference type="Pfam" id="PF14698"/>
    </source>
</evidence>
<feature type="domain" description="Fumarate lyase N-terminal" evidence="7">
    <location>
        <begin position="103"/>
        <end position="301"/>
    </location>
</feature>
<dbReference type="HAMAP" id="MF_00006">
    <property type="entry name" value="Arg_succ_lyase"/>
    <property type="match status" value="1"/>
</dbReference>
<dbReference type="NCBIfam" id="TIGR00838">
    <property type="entry name" value="argH"/>
    <property type="match status" value="1"/>
</dbReference>
<evidence type="ECO:0000256" key="5">
    <source>
        <dbReference type="ARBA" id="ARBA00023239"/>
    </source>
</evidence>
<dbReference type="GO" id="GO:0005829">
    <property type="term" value="C:cytosol"/>
    <property type="evidence" value="ECO:0007669"/>
    <property type="project" value="TreeGrafter"/>
</dbReference>
<dbReference type="Proteomes" id="UP000628775">
    <property type="component" value="Unassembled WGS sequence"/>
</dbReference>
<dbReference type="Pfam" id="PF00206">
    <property type="entry name" value="Lyase_1"/>
    <property type="match status" value="1"/>
</dbReference>
<accession>A0A8J2YFW6</accession>
<dbReference type="SUPFAM" id="SSF48557">
    <property type="entry name" value="L-aspartase-like"/>
    <property type="match status" value="1"/>
</dbReference>
<organism evidence="9 10">
    <name type="scientific">Pullulanibacillus camelliae</name>
    <dbReference type="NCBI Taxonomy" id="1707096"/>
    <lineage>
        <taxon>Bacteria</taxon>
        <taxon>Bacillati</taxon>
        <taxon>Bacillota</taxon>
        <taxon>Bacilli</taxon>
        <taxon>Bacillales</taxon>
        <taxon>Sporolactobacillaceae</taxon>
        <taxon>Pullulanibacillus</taxon>
    </lineage>
</organism>
<proteinExistence type="inferred from homology"/>
<evidence type="ECO:0000256" key="3">
    <source>
        <dbReference type="ARBA" id="ARBA00022571"/>
    </source>
</evidence>
<dbReference type="GO" id="GO:0042450">
    <property type="term" value="P:L-arginine biosynthetic process via ornithine"/>
    <property type="evidence" value="ECO:0007669"/>
    <property type="project" value="UniProtKB-UniRule"/>
</dbReference>
<keyword evidence="4 6" id="KW-0028">Amino-acid biosynthesis</keyword>
<keyword evidence="3 6" id="KW-0055">Arginine biosynthesis</keyword>
<comment type="subcellular location">
    <subcellularLocation>
        <location evidence="6">Cytoplasm</location>
    </subcellularLocation>
</comment>
<dbReference type="Gene3D" id="1.10.275.10">
    <property type="entry name" value="Fumarase/aspartase (N-terminal domain)"/>
    <property type="match status" value="1"/>
</dbReference>
<dbReference type="PANTHER" id="PTHR43814">
    <property type="entry name" value="ARGININOSUCCINATE LYASE"/>
    <property type="match status" value="1"/>
</dbReference>
<dbReference type="EC" id="4.3.2.1" evidence="2 6"/>
<dbReference type="PRINTS" id="PR00149">
    <property type="entry name" value="FUMRATELYASE"/>
</dbReference>
<keyword evidence="6" id="KW-0963">Cytoplasm</keyword>
<dbReference type="InterPro" id="IPR022761">
    <property type="entry name" value="Fumarate_lyase_N"/>
</dbReference>
<dbReference type="Pfam" id="PF14698">
    <property type="entry name" value="ASL_C2"/>
    <property type="match status" value="1"/>
</dbReference>
<comment type="similarity">
    <text evidence="6">Belongs to the lyase 1 family. Argininosuccinate lyase subfamily.</text>
</comment>
<dbReference type="AlphaFoldDB" id="A0A8J2YFW6"/>
<evidence type="ECO:0000313" key="10">
    <source>
        <dbReference type="Proteomes" id="UP000628775"/>
    </source>
</evidence>
<feature type="domain" description="Argininosuccinate lyase C-terminal" evidence="8">
    <location>
        <begin position="372"/>
        <end position="447"/>
    </location>
</feature>
<reference evidence="9" key="1">
    <citation type="journal article" date="2014" name="Int. J. Syst. Evol. Microbiol.">
        <title>Complete genome sequence of Corynebacterium casei LMG S-19264T (=DSM 44701T), isolated from a smear-ripened cheese.</title>
        <authorList>
            <consortium name="US DOE Joint Genome Institute (JGI-PGF)"/>
            <person name="Walter F."/>
            <person name="Albersmeier A."/>
            <person name="Kalinowski J."/>
            <person name="Ruckert C."/>
        </authorList>
    </citation>
    <scope>NUCLEOTIDE SEQUENCE</scope>
    <source>
        <strain evidence="9">CGMCC 1.15371</strain>
    </source>
</reference>
<sequence length="503" mass="57014">MGRKHAIFAREGDHFPGVTYSDVVLRPAYENAKCRLLEPMLEINKAHLVMLAEQSLLTQSQVKNILEAIDSLNLDEIAQSQYTGQYEDLFFYVESKIIDHAGQDGGSLHLARSRNDMGVAMYRMTLRQQLLQAIEAIIGFQEVLLDVSEEHNRTLFMGYTHTQQAQPMTFAHYLLAIYDVVDRDLTRLLSAYDTCNKSPLGAAALTTSGFPIHRQRMAELLGFDGLIENSYDAIAGADYLGEIATSVKLTFINFGRFIQDLLLWSTQEFGILEVADPYVQISSIMPQKRNPVSLEHLRALSSSGLGSADTVLQMIHNTPFGDINDTEDDLQPHLWQSLKRVKDVFQLAQAVIGTVEVNKEVVTQRIRESYAIITELADTLVREAYLPFRTAHTIVSRLVKQCIEKHIKPYEVTKEVLNEVSQEIVGKPLNLSEEQLQCAVDPVHFVEIRKLPGGPAFCETKRMRVARKNELKNKTERIEGEKQRMKAYKMTLEETTNIWSNHT</sequence>
<dbReference type="Gene3D" id="1.10.40.30">
    <property type="entry name" value="Fumarase/aspartase (C-terminal domain)"/>
    <property type="match status" value="1"/>
</dbReference>
<dbReference type="PANTHER" id="PTHR43814:SF1">
    <property type="entry name" value="ARGININOSUCCINATE LYASE"/>
    <property type="match status" value="1"/>
</dbReference>
<dbReference type="EMBL" id="BMIR01000002">
    <property type="protein sequence ID" value="GGE30888.1"/>
    <property type="molecule type" value="Genomic_DNA"/>
</dbReference>
<gene>
    <name evidence="6" type="primary">argH</name>
    <name evidence="9" type="ORF">GCM10011391_06910</name>
</gene>
<dbReference type="InterPro" id="IPR008948">
    <property type="entry name" value="L-Aspartase-like"/>
</dbReference>
<evidence type="ECO:0000256" key="4">
    <source>
        <dbReference type="ARBA" id="ARBA00022605"/>
    </source>
</evidence>
<dbReference type="PRINTS" id="PR00145">
    <property type="entry name" value="ARGSUCLYASE"/>
</dbReference>
<evidence type="ECO:0000256" key="6">
    <source>
        <dbReference type="HAMAP-Rule" id="MF_00006"/>
    </source>
</evidence>
<dbReference type="RefSeq" id="WP_188689211.1">
    <property type="nucleotide sequence ID" value="NZ_BMIR01000002.1"/>
</dbReference>
<evidence type="ECO:0000256" key="2">
    <source>
        <dbReference type="ARBA" id="ARBA00012338"/>
    </source>
</evidence>
<comment type="catalytic activity">
    <reaction evidence="6">
        <text>2-(N(omega)-L-arginino)succinate = fumarate + L-arginine</text>
        <dbReference type="Rhea" id="RHEA:24020"/>
        <dbReference type="ChEBI" id="CHEBI:29806"/>
        <dbReference type="ChEBI" id="CHEBI:32682"/>
        <dbReference type="ChEBI" id="CHEBI:57472"/>
        <dbReference type="EC" id="4.3.2.1"/>
    </reaction>
</comment>
<protein>
    <recommendedName>
        <fullName evidence="2 6">Argininosuccinate lyase</fullName>
        <shortName evidence="6">ASAL</shortName>
        <ecNumber evidence="2 6">4.3.2.1</ecNumber>
    </recommendedName>
    <alternativeName>
        <fullName evidence="6">Arginosuccinase</fullName>
    </alternativeName>
</protein>
<dbReference type="InterPro" id="IPR029419">
    <property type="entry name" value="Arg_succ_lyase_C"/>
</dbReference>
<dbReference type="InterPro" id="IPR024083">
    <property type="entry name" value="Fumarase/histidase_N"/>
</dbReference>
<dbReference type="UniPathway" id="UPA00068">
    <property type="reaction ID" value="UER00114"/>
</dbReference>
<evidence type="ECO:0000256" key="1">
    <source>
        <dbReference type="ARBA" id="ARBA00004941"/>
    </source>
</evidence>
<dbReference type="InterPro" id="IPR009049">
    <property type="entry name" value="Argininosuccinate_lyase"/>
</dbReference>
<comment type="caution">
    <text evidence="9">The sequence shown here is derived from an EMBL/GenBank/DDBJ whole genome shotgun (WGS) entry which is preliminary data.</text>
</comment>
<dbReference type="CDD" id="cd01359">
    <property type="entry name" value="Argininosuccinate_lyase"/>
    <property type="match status" value="1"/>
</dbReference>
<dbReference type="Gene3D" id="1.20.200.10">
    <property type="entry name" value="Fumarase/aspartase (Central domain)"/>
    <property type="match status" value="1"/>
</dbReference>